<comment type="caution">
    <text evidence="1">The sequence shown here is derived from an EMBL/GenBank/DDBJ whole genome shotgun (WGS) entry which is preliminary data.</text>
</comment>
<dbReference type="EMBL" id="BGPR01000995">
    <property type="protein sequence ID" value="GBM42406.1"/>
    <property type="molecule type" value="Genomic_DNA"/>
</dbReference>
<name>A0A4Y2FPA4_ARAVE</name>
<sequence length="105" mass="11796">MQQKEERFWTFVCSASWIAGELNAIDNAVTVIISDLLSVGVARPLSAVTFIASELLSVFCLDNLYKCYCSFCLCFVFPGHFSINRHSPLSCLLDCSHRTHTERIS</sequence>
<dbReference type="AlphaFoldDB" id="A0A4Y2FPA4"/>
<organism evidence="1 2">
    <name type="scientific">Araneus ventricosus</name>
    <name type="common">Orbweaver spider</name>
    <name type="synonym">Epeira ventricosa</name>
    <dbReference type="NCBI Taxonomy" id="182803"/>
    <lineage>
        <taxon>Eukaryota</taxon>
        <taxon>Metazoa</taxon>
        <taxon>Ecdysozoa</taxon>
        <taxon>Arthropoda</taxon>
        <taxon>Chelicerata</taxon>
        <taxon>Arachnida</taxon>
        <taxon>Araneae</taxon>
        <taxon>Araneomorphae</taxon>
        <taxon>Entelegynae</taxon>
        <taxon>Araneoidea</taxon>
        <taxon>Araneidae</taxon>
        <taxon>Araneus</taxon>
    </lineage>
</organism>
<keyword evidence="2" id="KW-1185">Reference proteome</keyword>
<dbReference type="Proteomes" id="UP000499080">
    <property type="component" value="Unassembled WGS sequence"/>
</dbReference>
<evidence type="ECO:0000313" key="2">
    <source>
        <dbReference type="Proteomes" id="UP000499080"/>
    </source>
</evidence>
<accession>A0A4Y2FPA4</accession>
<gene>
    <name evidence="1" type="ORF">AVEN_138757_1</name>
</gene>
<reference evidence="1 2" key="1">
    <citation type="journal article" date="2019" name="Sci. Rep.">
        <title>Orb-weaving spider Araneus ventricosus genome elucidates the spidroin gene catalogue.</title>
        <authorList>
            <person name="Kono N."/>
            <person name="Nakamura H."/>
            <person name="Ohtoshi R."/>
            <person name="Moran D.A.P."/>
            <person name="Shinohara A."/>
            <person name="Yoshida Y."/>
            <person name="Fujiwara M."/>
            <person name="Mori M."/>
            <person name="Tomita M."/>
            <person name="Arakawa K."/>
        </authorList>
    </citation>
    <scope>NUCLEOTIDE SEQUENCE [LARGE SCALE GENOMIC DNA]</scope>
</reference>
<evidence type="ECO:0000313" key="1">
    <source>
        <dbReference type="EMBL" id="GBM42406.1"/>
    </source>
</evidence>
<protein>
    <submittedName>
        <fullName evidence="1">Uncharacterized protein</fullName>
    </submittedName>
</protein>
<proteinExistence type="predicted"/>